<sequence length="485" mass="52253">MRSVPMLQSTVNADLHARIREAFPDHLERIRSYMAQPSVSEGNLGVRECAELLSESFLRIGCQEVEIAETPDLPAVWAHLDAGAAQTLAVYGFFDTNIVGTGWTHDPFEGVVTSHPDFPQVLYGRGASNKGGFMAFLNAIEVVQQVRGSLPVNLMFVCEGEEFVGSLHVPQLIERYREPLSRASGMLSPGPCQNAAGAVDLALGNKGCLHIEMRCSGEDWGRGPQGAPTHSSTMGVVDHPVWRLVHALSTLYDPATGNITVPGFLDGLRKPTAVDLQLVEDLAARYQNNEAAGVPGIGRADQVPCFVNDATGSEVFSRYCFLPTMNINGIRAGFTGPGTTLWTLPHEARCTIDHRLPPDLDPQTCLERIREHLDAQGYTDIHLEVLMSVGAQSLDLHDDLAQSALGVFADWSVEPMIWPRRGASGPTGYFSQMLGLKVLGSTGLGYASGHSSADEFLVVEGNERVGGIVELTGSYADLLCGLGTD</sequence>
<evidence type="ECO:0000313" key="5">
    <source>
        <dbReference type="EMBL" id="MYD89717.1"/>
    </source>
</evidence>
<dbReference type="GO" id="GO:0008233">
    <property type="term" value="F:peptidase activity"/>
    <property type="evidence" value="ECO:0007669"/>
    <property type="project" value="UniProtKB-KW"/>
</dbReference>
<evidence type="ECO:0000256" key="3">
    <source>
        <dbReference type="ARBA" id="ARBA00022801"/>
    </source>
</evidence>
<feature type="domain" description="Peptidase M20 dimerisation" evidence="4">
    <location>
        <begin position="226"/>
        <end position="377"/>
    </location>
</feature>
<dbReference type="GO" id="GO:0009089">
    <property type="term" value="P:lysine biosynthetic process via diaminopimelate"/>
    <property type="evidence" value="ECO:0007669"/>
    <property type="project" value="TreeGrafter"/>
</dbReference>
<dbReference type="GO" id="GO:0046872">
    <property type="term" value="F:metal ion binding"/>
    <property type="evidence" value="ECO:0007669"/>
    <property type="project" value="UniProtKB-KW"/>
</dbReference>
<keyword evidence="2" id="KW-0479">Metal-binding</keyword>
<dbReference type="InterPro" id="IPR051458">
    <property type="entry name" value="Cyt/Met_Dipeptidase"/>
</dbReference>
<name>A0A6B1DR83_9CHLR</name>
<dbReference type="GO" id="GO:0006508">
    <property type="term" value="P:proteolysis"/>
    <property type="evidence" value="ECO:0007669"/>
    <property type="project" value="UniProtKB-KW"/>
</dbReference>
<evidence type="ECO:0000256" key="1">
    <source>
        <dbReference type="ARBA" id="ARBA00022670"/>
    </source>
</evidence>
<dbReference type="GO" id="GO:0005829">
    <property type="term" value="C:cytosol"/>
    <property type="evidence" value="ECO:0007669"/>
    <property type="project" value="TreeGrafter"/>
</dbReference>
<evidence type="ECO:0000256" key="2">
    <source>
        <dbReference type="ARBA" id="ARBA00022723"/>
    </source>
</evidence>
<proteinExistence type="predicted"/>
<dbReference type="Gene3D" id="3.30.70.360">
    <property type="match status" value="1"/>
</dbReference>
<dbReference type="SUPFAM" id="SSF53187">
    <property type="entry name" value="Zn-dependent exopeptidases"/>
    <property type="match status" value="1"/>
</dbReference>
<dbReference type="EMBL" id="VXPY01000032">
    <property type="protein sequence ID" value="MYD89717.1"/>
    <property type="molecule type" value="Genomic_DNA"/>
</dbReference>
<dbReference type="Pfam" id="PF07687">
    <property type="entry name" value="M20_dimer"/>
    <property type="match status" value="1"/>
</dbReference>
<dbReference type="PANTHER" id="PTHR43270">
    <property type="entry name" value="BETA-ALA-HIS DIPEPTIDASE"/>
    <property type="match status" value="1"/>
</dbReference>
<dbReference type="InterPro" id="IPR011650">
    <property type="entry name" value="Peptidase_M20_dimer"/>
</dbReference>
<keyword evidence="1" id="KW-0645">Protease</keyword>
<accession>A0A6B1DR83</accession>
<comment type="caution">
    <text evidence="5">The sequence shown here is derived from an EMBL/GenBank/DDBJ whole genome shotgun (WGS) entry which is preliminary data.</text>
</comment>
<dbReference type="AlphaFoldDB" id="A0A6B1DR83"/>
<dbReference type="Gene3D" id="3.40.630.10">
    <property type="entry name" value="Zn peptidases"/>
    <property type="match status" value="1"/>
</dbReference>
<dbReference type="PANTHER" id="PTHR43270:SF8">
    <property type="entry name" value="DI- AND TRIPEPTIDASE DUG2-RELATED"/>
    <property type="match status" value="1"/>
</dbReference>
<evidence type="ECO:0000259" key="4">
    <source>
        <dbReference type="Pfam" id="PF07687"/>
    </source>
</evidence>
<protein>
    <submittedName>
        <fullName evidence="5">M20/M25/M40 family metallo-hydrolase</fullName>
    </submittedName>
</protein>
<keyword evidence="3 5" id="KW-0378">Hydrolase</keyword>
<organism evidence="5">
    <name type="scientific">Caldilineaceae bacterium SB0662_bin_9</name>
    <dbReference type="NCBI Taxonomy" id="2605258"/>
    <lineage>
        <taxon>Bacteria</taxon>
        <taxon>Bacillati</taxon>
        <taxon>Chloroflexota</taxon>
        <taxon>Caldilineae</taxon>
        <taxon>Caldilineales</taxon>
        <taxon>Caldilineaceae</taxon>
    </lineage>
</organism>
<reference evidence="5" key="1">
    <citation type="submission" date="2019-09" db="EMBL/GenBank/DDBJ databases">
        <title>Characterisation of the sponge microbiome using genome-centric metagenomics.</title>
        <authorList>
            <person name="Engelberts J.P."/>
            <person name="Robbins S.J."/>
            <person name="De Goeij J.M."/>
            <person name="Aranda M."/>
            <person name="Bell S.C."/>
            <person name="Webster N.S."/>
        </authorList>
    </citation>
    <scope>NUCLEOTIDE SEQUENCE</scope>
    <source>
        <strain evidence="5">SB0662_bin_9</strain>
    </source>
</reference>
<gene>
    <name evidence="5" type="ORF">F4Y08_05170</name>
</gene>
<dbReference type="GO" id="GO:0009014">
    <property type="term" value="F:succinyl-diaminopimelate desuccinylase activity"/>
    <property type="evidence" value="ECO:0007669"/>
    <property type="project" value="TreeGrafter"/>
</dbReference>